<dbReference type="Proteomes" id="UP000298021">
    <property type="component" value="Unassembled WGS sequence"/>
</dbReference>
<organism evidence="1 2">
    <name type="scientific">Companilactobacillus suantsaicola</name>
    <dbReference type="NCBI Taxonomy" id="2487723"/>
    <lineage>
        <taxon>Bacteria</taxon>
        <taxon>Bacillati</taxon>
        <taxon>Bacillota</taxon>
        <taxon>Bacilli</taxon>
        <taxon>Lactobacillales</taxon>
        <taxon>Lactobacillaceae</taxon>
        <taxon>Companilactobacillus</taxon>
    </lineage>
</organism>
<comment type="caution">
    <text evidence="1">The sequence shown here is derived from an EMBL/GenBank/DDBJ whole genome shotgun (WGS) entry which is preliminary data.</text>
</comment>
<dbReference type="EMBL" id="RKLY01000024">
    <property type="protein sequence ID" value="TGD22316.1"/>
    <property type="molecule type" value="Genomic_DNA"/>
</dbReference>
<protein>
    <submittedName>
        <fullName evidence="1">Uncharacterized protein</fullName>
    </submittedName>
</protein>
<sequence>MCCRFIQHFQPYSRFLFISSVFCFRLPSDFTSRWTPLSSASDSDYYGSQWAFTTKLAPMPGAQQKTLDS</sequence>
<evidence type="ECO:0000313" key="2">
    <source>
        <dbReference type="Proteomes" id="UP000298021"/>
    </source>
</evidence>
<gene>
    <name evidence="1" type="ORF">EGT49_09225</name>
</gene>
<reference evidence="1 2" key="1">
    <citation type="submission" date="2018-10" db="EMBL/GenBank/DDBJ databases">
        <title>Lactobacillus sp. R7 and Lactobacillus sp. R19 isolated from fermented mustard green product of Taiwan.</title>
        <authorList>
            <person name="Lin S.-T."/>
        </authorList>
    </citation>
    <scope>NUCLEOTIDE SEQUENCE [LARGE SCALE GENOMIC DNA]</scope>
    <source>
        <strain evidence="1 2">BCRC 81127</strain>
    </source>
</reference>
<evidence type="ECO:0000313" key="1">
    <source>
        <dbReference type="EMBL" id="TGD22316.1"/>
    </source>
</evidence>
<keyword evidence="2" id="KW-1185">Reference proteome</keyword>
<dbReference type="OrthoDB" id="2991310at2"/>
<accession>A0A4Z0JHC6</accession>
<proteinExistence type="predicted"/>
<name>A0A4Z0JHC6_9LACO</name>
<dbReference type="AlphaFoldDB" id="A0A4Z0JHC6"/>